<dbReference type="Gene3D" id="1.10.340.70">
    <property type="match status" value="1"/>
</dbReference>
<comment type="caution">
    <text evidence="3">The sequence shown here is derived from an EMBL/GenBank/DDBJ whole genome shotgun (WGS) entry which is preliminary data.</text>
</comment>
<keyword evidence="4" id="KW-1185">Reference proteome</keyword>
<dbReference type="PROSITE" id="PS50158">
    <property type="entry name" value="ZF_CCHC"/>
    <property type="match status" value="1"/>
</dbReference>
<keyword evidence="1" id="KW-0862">Zinc</keyword>
<dbReference type="GO" id="GO:0003676">
    <property type="term" value="F:nucleic acid binding"/>
    <property type="evidence" value="ECO:0007669"/>
    <property type="project" value="InterPro"/>
</dbReference>
<dbReference type="Pfam" id="PF17921">
    <property type="entry name" value="Integrase_H2C2"/>
    <property type="match status" value="1"/>
</dbReference>
<dbReference type="PANTHER" id="PTHR46888:SF1">
    <property type="entry name" value="RIBONUCLEASE H"/>
    <property type="match status" value="1"/>
</dbReference>
<evidence type="ECO:0000256" key="1">
    <source>
        <dbReference type="PROSITE-ProRule" id="PRU00047"/>
    </source>
</evidence>
<evidence type="ECO:0000313" key="4">
    <source>
        <dbReference type="Proteomes" id="UP000499080"/>
    </source>
</evidence>
<evidence type="ECO:0000313" key="3">
    <source>
        <dbReference type="EMBL" id="GBO43953.1"/>
    </source>
</evidence>
<proteinExistence type="predicted"/>
<dbReference type="EMBL" id="BGPR01070510">
    <property type="protein sequence ID" value="GBO43953.1"/>
    <property type="molecule type" value="Genomic_DNA"/>
</dbReference>
<dbReference type="GO" id="GO:0006508">
    <property type="term" value="P:proteolysis"/>
    <property type="evidence" value="ECO:0007669"/>
    <property type="project" value="InterPro"/>
</dbReference>
<dbReference type="InterPro" id="IPR036875">
    <property type="entry name" value="Znf_CCHC_sf"/>
</dbReference>
<gene>
    <name evidence="3" type="ORF">AVEN_21416_1</name>
</gene>
<dbReference type="GO" id="GO:0008270">
    <property type="term" value="F:zinc ion binding"/>
    <property type="evidence" value="ECO:0007669"/>
    <property type="project" value="UniProtKB-KW"/>
</dbReference>
<keyword evidence="1" id="KW-0479">Metal-binding</keyword>
<dbReference type="InterPro" id="IPR041588">
    <property type="entry name" value="Integrase_H2C2"/>
</dbReference>
<sequence length="604" mass="69628">MFKNVKKEDIVTVLTELGETVNIDMKMEDLKQKLLTSKEYLEDAQFVKNFLISAVENRKIDEENRKIWEEETRRRSGNFDDPSAKKNRILECIFRLVGTSLKHKKVPEEFQAEILLKLLGHKASNVLVYIKEEDLKDYAKVKALILKEFEPAPQACLENFRKAKRNSGESHIQFVSRLTSTWEYYFELRKVEDYESLKELIIFYKLFQALDNDTASHICLKQGEKWLRPQELAKECDIYFGTKQKSFDEARNVLRRTFSSKKYVPPHQRREISRRDNGILKRKECFVCGSLLHLARECPDKHKRNEFAPKQNDKNIHKNSNKNISANQEAVVAKVDSSHLQSESVQNLVTPLKTINIYIHSKEIEAIIDSGTQISIVHSSLIPDLQDQEGSKILLTPAFGGQIEAKICRVSIYYKNSGNNLFNNVDTLIAVTDKLNVPCLITPGIYELLVNSADDFSHQSSEGVGEEQLLEQPIEVRRSDVSPSTRTKPEISEVLENVDDVTSSTGVTRLRKEQRSCRSLKEAFLQCKAKKENYSFIDGLLHHTGKILGQPVTQLVLPQNRRQQVLKLAHESVFGSHMGRRKTKERIRYSFYWPGLSQYVEIFC</sequence>
<dbReference type="SUPFAM" id="SSF57756">
    <property type="entry name" value="Retrovirus zinc finger-like domains"/>
    <property type="match status" value="1"/>
</dbReference>
<protein>
    <recommendedName>
        <fullName evidence="2">CCHC-type domain-containing protein</fullName>
    </recommendedName>
</protein>
<dbReference type="AlphaFoldDB" id="A0A4Y2X369"/>
<keyword evidence="1" id="KW-0863">Zinc-finger</keyword>
<accession>A0A4Y2X369</accession>
<evidence type="ECO:0000259" key="2">
    <source>
        <dbReference type="PROSITE" id="PS50158"/>
    </source>
</evidence>
<dbReference type="InterPro" id="IPR001878">
    <property type="entry name" value="Znf_CCHC"/>
</dbReference>
<feature type="domain" description="CCHC-type" evidence="2">
    <location>
        <begin position="285"/>
        <end position="300"/>
    </location>
</feature>
<dbReference type="GO" id="GO:0004190">
    <property type="term" value="F:aspartic-type endopeptidase activity"/>
    <property type="evidence" value="ECO:0007669"/>
    <property type="project" value="InterPro"/>
</dbReference>
<organism evidence="3 4">
    <name type="scientific">Araneus ventricosus</name>
    <name type="common">Orbweaver spider</name>
    <name type="synonym">Epeira ventricosa</name>
    <dbReference type="NCBI Taxonomy" id="182803"/>
    <lineage>
        <taxon>Eukaryota</taxon>
        <taxon>Metazoa</taxon>
        <taxon>Ecdysozoa</taxon>
        <taxon>Arthropoda</taxon>
        <taxon>Chelicerata</taxon>
        <taxon>Arachnida</taxon>
        <taxon>Araneae</taxon>
        <taxon>Araneomorphae</taxon>
        <taxon>Entelegynae</taxon>
        <taxon>Araneoidea</taxon>
        <taxon>Araneidae</taxon>
        <taxon>Araneus</taxon>
    </lineage>
</organism>
<dbReference type="PROSITE" id="PS00141">
    <property type="entry name" value="ASP_PROTEASE"/>
    <property type="match status" value="1"/>
</dbReference>
<dbReference type="PANTHER" id="PTHR46888">
    <property type="entry name" value="ZINC KNUCKLE DOMAINCONTAINING PROTEIN-RELATED"/>
    <property type="match status" value="1"/>
</dbReference>
<dbReference type="InterPro" id="IPR001969">
    <property type="entry name" value="Aspartic_peptidase_AS"/>
</dbReference>
<dbReference type="FunFam" id="1.10.340.70:FF:000001">
    <property type="entry name" value="Retrovirus-related Pol polyprotein from transposon gypsy-like Protein"/>
    <property type="match status" value="1"/>
</dbReference>
<name>A0A4Y2X369_ARAVE</name>
<reference evidence="3 4" key="1">
    <citation type="journal article" date="2019" name="Sci. Rep.">
        <title>Orb-weaving spider Araneus ventricosus genome elucidates the spidroin gene catalogue.</title>
        <authorList>
            <person name="Kono N."/>
            <person name="Nakamura H."/>
            <person name="Ohtoshi R."/>
            <person name="Moran D.A.P."/>
            <person name="Shinohara A."/>
            <person name="Yoshida Y."/>
            <person name="Fujiwara M."/>
            <person name="Mori M."/>
            <person name="Tomita M."/>
            <person name="Arakawa K."/>
        </authorList>
    </citation>
    <scope>NUCLEOTIDE SEQUENCE [LARGE SCALE GENOMIC DNA]</scope>
</reference>
<dbReference type="Proteomes" id="UP000499080">
    <property type="component" value="Unassembled WGS sequence"/>
</dbReference>